<feature type="chain" id="PRO_5045436843" evidence="1">
    <location>
        <begin position="20"/>
        <end position="123"/>
    </location>
</feature>
<dbReference type="EMBL" id="CAJVQB010027182">
    <property type="protein sequence ID" value="CAG8810087.1"/>
    <property type="molecule type" value="Genomic_DNA"/>
</dbReference>
<evidence type="ECO:0000313" key="3">
    <source>
        <dbReference type="Proteomes" id="UP000789901"/>
    </source>
</evidence>
<dbReference type="Proteomes" id="UP000789901">
    <property type="component" value="Unassembled WGS sequence"/>
</dbReference>
<evidence type="ECO:0000256" key="1">
    <source>
        <dbReference type="SAM" id="SignalP"/>
    </source>
</evidence>
<keyword evidence="3" id="KW-1185">Reference proteome</keyword>
<organism evidence="2 3">
    <name type="scientific">Gigaspora margarita</name>
    <dbReference type="NCBI Taxonomy" id="4874"/>
    <lineage>
        <taxon>Eukaryota</taxon>
        <taxon>Fungi</taxon>
        <taxon>Fungi incertae sedis</taxon>
        <taxon>Mucoromycota</taxon>
        <taxon>Glomeromycotina</taxon>
        <taxon>Glomeromycetes</taxon>
        <taxon>Diversisporales</taxon>
        <taxon>Gigasporaceae</taxon>
        <taxon>Gigaspora</taxon>
    </lineage>
</organism>
<sequence length="123" mass="14403">MLYLLWFVTQCTILKKTVALPEDEDSKYYTNLLNKKLDEATNQDQLTEIYEDSDYKNTSNQFKTIDKQNELFQIKQAIIIEESNDDLFVNLSESLATNKISNTDQINYSLLEICKDSDKIKMK</sequence>
<name>A0ABN7W0U2_GIGMA</name>
<evidence type="ECO:0000313" key="2">
    <source>
        <dbReference type="EMBL" id="CAG8810087.1"/>
    </source>
</evidence>
<reference evidence="2 3" key="1">
    <citation type="submission" date="2021-06" db="EMBL/GenBank/DDBJ databases">
        <authorList>
            <person name="Kallberg Y."/>
            <person name="Tangrot J."/>
            <person name="Rosling A."/>
        </authorList>
    </citation>
    <scope>NUCLEOTIDE SEQUENCE [LARGE SCALE GENOMIC DNA]</scope>
    <source>
        <strain evidence="2 3">120-4 pot B 10/14</strain>
    </source>
</reference>
<gene>
    <name evidence="2" type="ORF">GMARGA_LOCUS25026</name>
</gene>
<feature type="non-terminal residue" evidence="2">
    <location>
        <position position="123"/>
    </location>
</feature>
<feature type="signal peptide" evidence="1">
    <location>
        <begin position="1"/>
        <end position="19"/>
    </location>
</feature>
<accession>A0ABN7W0U2</accession>
<keyword evidence="1" id="KW-0732">Signal</keyword>
<comment type="caution">
    <text evidence="2">The sequence shown here is derived from an EMBL/GenBank/DDBJ whole genome shotgun (WGS) entry which is preliminary data.</text>
</comment>
<protein>
    <submittedName>
        <fullName evidence="2">34847_t:CDS:1</fullName>
    </submittedName>
</protein>
<proteinExistence type="predicted"/>